<sequence>MQDFVSLLVGCQASIIFYQFTTFSSKEILKHIAVF</sequence>
<accession>A0A381UHJ9</accession>
<reference evidence="1" key="1">
    <citation type="submission" date="2018-05" db="EMBL/GenBank/DDBJ databases">
        <authorList>
            <person name="Lanie J.A."/>
            <person name="Ng W.-L."/>
            <person name="Kazmierczak K.M."/>
            <person name="Andrzejewski T.M."/>
            <person name="Davidsen T.M."/>
            <person name="Wayne K.J."/>
            <person name="Tettelin H."/>
            <person name="Glass J.I."/>
            <person name="Rusch D."/>
            <person name="Podicherti R."/>
            <person name="Tsui H.-C.T."/>
            <person name="Winkler M.E."/>
        </authorList>
    </citation>
    <scope>NUCLEOTIDE SEQUENCE</scope>
</reference>
<name>A0A381UHJ9_9ZZZZ</name>
<evidence type="ECO:0000313" key="1">
    <source>
        <dbReference type="EMBL" id="SVA27181.1"/>
    </source>
</evidence>
<gene>
    <name evidence="1" type="ORF">METZ01_LOCUS80035</name>
</gene>
<dbReference type="AlphaFoldDB" id="A0A381UHJ9"/>
<organism evidence="1">
    <name type="scientific">marine metagenome</name>
    <dbReference type="NCBI Taxonomy" id="408172"/>
    <lineage>
        <taxon>unclassified sequences</taxon>
        <taxon>metagenomes</taxon>
        <taxon>ecological metagenomes</taxon>
    </lineage>
</organism>
<protein>
    <submittedName>
        <fullName evidence="1">Uncharacterized protein</fullName>
    </submittedName>
</protein>
<proteinExistence type="predicted"/>
<dbReference type="EMBL" id="UINC01006380">
    <property type="protein sequence ID" value="SVA27181.1"/>
    <property type="molecule type" value="Genomic_DNA"/>
</dbReference>